<evidence type="ECO:0000313" key="7">
    <source>
        <dbReference type="Proteomes" id="UP000016943"/>
    </source>
</evidence>
<evidence type="ECO:0000256" key="3">
    <source>
        <dbReference type="ARBA" id="ARBA00022989"/>
    </source>
</evidence>
<dbReference type="PANTHER" id="PTHR39344:SF1">
    <property type="entry name" value="UPF0182 PROTEIN SLL1060"/>
    <property type="match status" value="1"/>
</dbReference>
<organism evidence="6 7">
    <name type="scientific">Corynebacterium argentoratense DSM 44202</name>
    <dbReference type="NCBI Taxonomy" id="1348662"/>
    <lineage>
        <taxon>Bacteria</taxon>
        <taxon>Bacillati</taxon>
        <taxon>Actinomycetota</taxon>
        <taxon>Actinomycetes</taxon>
        <taxon>Mycobacteriales</taxon>
        <taxon>Corynebacteriaceae</taxon>
        <taxon>Corynebacterium</taxon>
    </lineage>
</organism>
<feature type="transmembrane region" description="Helical" evidence="5">
    <location>
        <begin position="156"/>
        <end position="172"/>
    </location>
</feature>
<dbReference type="EMBL" id="CP006365">
    <property type="protein sequence ID" value="AGU14572.1"/>
    <property type="molecule type" value="Genomic_DNA"/>
</dbReference>
<comment type="caution">
    <text evidence="5">Lacks conserved residue(s) required for the propagation of feature annotation.</text>
</comment>
<dbReference type="PANTHER" id="PTHR39344">
    <property type="entry name" value="UPF0182 PROTEIN SLL1060"/>
    <property type="match status" value="1"/>
</dbReference>
<evidence type="ECO:0000256" key="2">
    <source>
        <dbReference type="ARBA" id="ARBA00022692"/>
    </source>
</evidence>
<feature type="transmembrane region" description="Helical" evidence="5">
    <location>
        <begin position="256"/>
        <end position="275"/>
    </location>
</feature>
<reference evidence="6 7" key="1">
    <citation type="journal article" date="2013" name="Genome Announc.">
        <title>Whole-Genome Sequence of the Clinical Strain Corynebacterium argentoratense DSM 44202, Isolated from a Human Throat Specimen.</title>
        <authorList>
            <person name="Bomholt C."/>
            <person name="Glaub A."/>
            <person name="Gravermann K."/>
            <person name="Albersmeier A."/>
            <person name="Brinkrolf K."/>
            <person name="Ruckert C."/>
            <person name="Tauch A."/>
        </authorList>
    </citation>
    <scope>NUCLEOTIDE SEQUENCE [LARGE SCALE GENOMIC DNA]</scope>
    <source>
        <strain evidence="6">DSM 44202</strain>
    </source>
</reference>
<comment type="subcellular location">
    <subcellularLocation>
        <location evidence="5">Cell membrane</location>
        <topology evidence="5">Multi-pass membrane protein</topology>
    </subcellularLocation>
</comment>
<comment type="similarity">
    <text evidence="5">Belongs to the UPF0182 family.</text>
</comment>
<evidence type="ECO:0000256" key="4">
    <source>
        <dbReference type="ARBA" id="ARBA00023136"/>
    </source>
</evidence>
<keyword evidence="4 5" id="KW-0472">Membrane</keyword>
<evidence type="ECO:0000313" key="6">
    <source>
        <dbReference type="EMBL" id="AGU14572.1"/>
    </source>
</evidence>
<feature type="transmembrane region" description="Helical" evidence="5">
    <location>
        <begin position="208"/>
        <end position="235"/>
    </location>
</feature>
<dbReference type="HOGENOM" id="CLU_007733_1_0_11"/>
<name>U3GYE1_9CORY</name>
<dbReference type="RefSeq" id="WP_020975712.1">
    <property type="nucleotide sequence ID" value="NC_022198.1"/>
</dbReference>
<keyword evidence="1 5" id="KW-1003">Cell membrane</keyword>
<dbReference type="Pfam" id="PF03699">
    <property type="entry name" value="UPF0182"/>
    <property type="match status" value="1"/>
</dbReference>
<proteinExistence type="inferred from homology"/>
<dbReference type="Proteomes" id="UP000016943">
    <property type="component" value="Chromosome"/>
</dbReference>
<dbReference type="InterPro" id="IPR005372">
    <property type="entry name" value="UPF0182"/>
</dbReference>
<dbReference type="GO" id="GO:0005886">
    <property type="term" value="C:plasma membrane"/>
    <property type="evidence" value="ECO:0007669"/>
    <property type="project" value="UniProtKB-SubCell"/>
</dbReference>
<evidence type="ECO:0000256" key="5">
    <source>
        <dbReference type="HAMAP-Rule" id="MF_01600"/>
    </source>
</evidence>
<feature type="transmembrane region" description="Helical" evidence="5">
    <location>
        <begin position="330"/>
        <end position="350"/>
    </location>
</feature>
<gene>
    <name evidence="6" type="ORF">CARG_02015</name>
</gene>
<feature type="transmembrane region" description="Helical" evidence="5">
    <location>
        <begin position="48"/>
        <end position="70"/>
    </location>
</feature>
<evidence type="ECO:0000256" key="1">
    <source>
        <dbReference type="ARBA" id="ARBA00022475"/>
    </source>
</evidence>
<dbReference type="PATRIC" id="fig|1348662.3.peg.398"/>
<dbReference type="GeneID" id="78249268"/>
<feature type="transmembrane region" description="Helical" evidence="5">
    <location>
        <begin position="304"/>
        <end position="323"/>
    </location>
</feature>
<dbReference type="AlphaFoldDB" id="U3GYE1"/>
<keyword evidence="2 5" id="KW-0812">Transmembrane</keyword>
<accession>U3GYE1</accession>
<dbReference type="KEGG" id="caz:CARG_02015"/>
<dbReference type="HAMAP" id="MF_01600">
    <property type="entry name" value="UPF0182"/>
    <property type="match status" value="1"/>
</dbReference>
<sequence>MKIVSTLAAVVALLIVIAPTLVDLYARWEWFREVDYTSVFSTVWVSRIVLFLVAGLIGGLGAYLAAALAFRFRPSRGFADSGDSVGIEDLFGKGGLGSLGGGLSGRFARGEGSEQRTDDAGLEGLTVPDDFGATTGGAESPLVIYQEAIAQGLRKVMRAVVVVFAVFVGFMGETQWRRVLMYFHGGDFDRVDPQFSKDMGFYAFQLPFIQMLLSMASLIIFVMVVISVIFHYILGGIRPGEQLAGGKMSVTRAARLQLATFAGLWMLVRAASYWFDRYNLLSAHNGMFDGGSYTDINAVLPAKMLLTIIACVVAAAFFSAIVLNDLRIPAVATVLMLLSAFVIGGAWPGLVEKFEVSPNRQEKESEYIGRNIEATRWAYGLTDDKVTYERDWGDKGASAEAVASDAATLGNIRLLDPEILSATFTQQQQLKNFYGFPKTLNVDRYTVDGQLRDYVVAAREINANDLRDNQKDWINRHTVYTHGNGFIAAPANRVDEAVLDAGSTRGGYPIYQVSDLNGVGEGAKEMGLELEQPRIYYGPVIADVPSQQDYAIVGVSNGPVEYDTEFSNYTYEGKGGVPIGNIFKRALFAAKYGELKLILSDRIDGSSKIIFDRDPRSRVEAVAPWLTTDSATYPAVVDGRIKWIVDGYTTLSNLPYSQRTSLKESTRDSLNPTGNLQTNMNSDLGYIRNSVKATVDAYDGTVELYEFDDKDPVLKAWEGVFPDTVKPKSDIPDQLRDHLRYPEDMFKVQRDLITKYHVDDPRVFFTSDAFWSVVKDPNSTTKIDAEHESDAKPNQPPYYVVAADPKTGKPSYQVISPLRGLSREFLAAHMSVSSDPDNYGHITMRVLSTKSTTPGPAQAQDTMMSSDQIARDRSLWENSVTLKNGNLLTLPVGGGEILYVEPLYSERKDQNSAFPKLLRVLVSYNGKVGYAPTIAEALAQVGIDPRETSDLDEVVATGGAGEVAKVSDAIKADEEPAGASKGDDAAGVKNVGGLPVATGDAAKALDAVNKALADLDAAKGKSFEEYGKALDALDRAVKEYQRYQ</sequence>
<keyword evidence="7" id="KW-1185">Reference proteome</keyword>
<dbReference type="eggNOG" id="COG1615">
    <property type="taxonomic scope" value="Bacteria"/>
</dbReference>
<dbReference type="NCBIfam" id="NF000825">
    <property type="entry name" value="PRK00068.1"/>
    <property type="match status" value="1"/>
</dbReference>
<dbReference type="STRING" id="1348662.CARG_02015"/>
<dbReference type="GO" id="GO:0005576">
    <property type="term" value="C:extracellular region"/>
    <property type="evidence" value="ECO:0007669"/>
    <property type="project" value="TreeGrafter"/>
</dbReference>
<keyword evidence="3 5" id="KW-1133">Transmembrane helix</keyword>
<protein>
    <recommendedName>
        <fullName evidence="5">UPF0182 protein CARG_02015</fullName>
    </recommendedName>
</protein>